<sequence length="99" mass="10809">MTSKERAYLIKLSHDLTANCQIGKAGLAAENIAQVDGMLRNTELIKLNVMRSLACDIRELAQDIAAAVQAEVVIALGRKIVLYRHSAELAKKGKSISFK</sequence>
<dbReference type="EMBL" id="CP118868">
    <property type="protein sequence ID" value="WEG35641.1"/>
    <property type="molecule type" value="Genomic_DNA"/>
</dbReference>
<evidence type="ECO:0000259" key="3">
    <source>
        <dbReference type="PROSITE" id="PS51295"/>
    </source>
</evidence>
<keyword evidence="1 2" id="KW-0694">RNA-binding</keyword>
<dbReference type="InterPro" id="IPR051925">
    <property type="entry name" value="RNA-binding_domain"/>
</dbReference>
<protein>
    <submittedName>
        <fullName evidence="4">YhbY family RNA-binding protein</fullName>
    </submittedName>
</protein>
<reference evidence="4 5" key="1">
    <citation type="submission" date="2023-02" db="EMBL/GenBank/DDBJ databases">
        <title>Novel Oscillospiraceae bacterial genomes.</title>
        <authorList>
            <person name="Srinivasan S."/>
            <person name="Austin M.N."/>
            <person name="Fiedler T.L."/>
            <person name="Strenk S.M."/>
            <person name="Agnew K.J."/>
            <person name="Nagana Gowda G.A."/>
            <person name="Raftery D."/>
            <person name="Beamer M.A."/>
            <person name="Achilles S.L."/>
            <person name="Wiesenfeld H.C."/>
            <person name="Fredricks D.N."/>
            <person name="Hillier S.L."/>
        </authorList>
    </citation>
    <scope>NUCLEOTIDE SEQUENCE [LARGE SCALE GENOMIC DNA]</scope>
    <source>
        <strain evidence="4 5">CHIC02 1186E3-8</strain>
    </source>
</reference>
<name>A0ABY8C4N0_9FIRM</name>
<dbReference type="PANTHER" id="PTHR40065">
    <property type="entry name" value="RNA-BINDING PROTEIN YHBY"/>
    <property type="match status" value="1"/>
</dbReference>
<dbReference type="RefSeq" id="WP_315568204.1">
    <property type="nucleotide sequence ID" value="NZ_CP118866.1"/>
</dbReference>
<evidence type="ECO:0000313" key="5">
    <source>
        <dbReference type="Proteomes" id="UP001220478"/>
    </source>
</evidence>
<keyword evidence="5" id="KW-1185">Reference proteome</keyword>
<evidence type="ECO:0000256" key="2">
    <source>
        <dbReference type="PROSITE-ProRule" id="PRU00626"/>
    </source>
</evidence>
<accession>A0ABY8C4N0</accession>
<dbReference type="Gene3D" id="3.30.110.60">
    <property type="entry name" value="YhbY-like"/>
    <property type="match status" value="1"/>
</dbReference>
<dbReference type="SMART" id="SM01103">
    <property type="entry name" value="CRS1_YhbY"/>
    <property type="match status" value="1"/>
</dbReference>
<evidence type="ECO:0000313" key="4">
    <source>
        <dbReference type="EMBL" id="WEG35641.1"/>
    </source>
</evidence>
<gene>
    <name evidence="4" type="ORF">PYS61_00320</name>
</gene>
<dbReference type="Pfam" id="PF01985">
    <property type="entry name" value="CRS1_YhbY"/>
    <property type="match status" value="1"/>
</dbReference>
<dbReference type="InterPro" id="IPR035920">
    <property type="entry name" value="YhbY-like_sf"/>
</dbReference>
<dbReference type="InterPro" id="IPR001890">
    <property type="entry name" value="RNA-binding_CRM"/>
</dbReference>
<dbReference type="SUPFAM" id="SSF75471">
    <property type="entry name" value="YhbY-like"/>
    <property type="match status" value="1"/>
</dbReference>
<evidence type="ECO:0000256" key="1">
    <source>
        <dbReference type="ARBA" id="ARBA00022884"/>
    </source>
</evidence>
<feature type="domain" description="CRM" evidence="3">
    <location>
        <begin position="1"/>
        <end position="95"/>
    </location>
</feature>
<organism evidence="4 5">
    <name type="scientific">Amygdalobacter indicium</name>
    <dbReference type="NCBI Taxonomy" id="3029272"/>
    <lineage>
        <taxon>Bacteria</taxon>
        <taxon>Bacillati</taxon>
        <taxon>Bacillota</taxon>
        <taxon>Clostridia</taxon>
        <taxon>Eubacteriales</taxon>
        <taxon>Oscillospiraceae</taxon>
        <taxon>Amygdalobacter</taxon>
    </lineage>
</organism>
<proteinExistence type="predicted"/>
<dbReference type="PROSITE" id="PS51295">
    <property type="entry name" value="CRM"/>
    <property type="match status" value="1"/>
</dbReference>
<dbReference type="Proteomes" id="UP001220478">
    <property type="component" value="Chromosome"/>
</dbReference>
<dbReference type="PANTHER" id="PTHR40065:SF3">
    <property type="entry name" value="RNA-BINDING PROTEIN YHBY"/>
    <property type="match status" value="1"/>
</dbReference>